<dbReference type="InterPro" id="IPR001584">
    <property type="entry name" value="Integrase_cat-core"/>
</dbReference>
<feature type="compositionally biased region" description="Low complexity" evidence="1">
    <location>
        <begin position="313"/>
        <end position="329"/>
    </location>
</feature>
<feature type="region of interest" description="Disordered" evidence="1">
    <location>
        <begin position="102"/>
        <end position="124"/>
    </location>
</feature>
<sequence length="1754" mass="200402">MTDKKIQIICLYRTFDAIRDRSKKLLSFVEKFSSKSSDLDELEEKMSVVDDLRGQFLDTRSKLYGLVKDEDLADIQEHGEEIEDILDKSRYKIRRQLKIAKPPTKVGPDVKPESESSSSKSKLPDIPLPKFDGHYENWIYFRDQFKSIICRRENLDDFEKLHYLRMCLCGEAKHLQCNEETFASLWDALNRRYENKRWLVEKHLGDLFQIPHLTSENAAGLRSMLDSFLKHIRALNALGIPLDKMSELIFAQMVMMRLHPRIRREYEAELEESKLPEWKELVTFLENHCRMLENLECLNKSCAPASTSRSTKSFPPASNSRAPSSNRPFAATATRERSKISCFLCRQNHYINQCEEFLKLSPPQRIEKAKSLNLCFNCLSNNHSAAQCTRSLCRSCQKKHHTLLHLESKQSLAVVPSETIPPEQPKTQRERPSTEPSVSNTIVSQACRAFPIRRQVLLNTAIMYIMYVEDARKEFHKVRVLLDSGSMVNFITKDCIQRLGLKKIKGSAQITGVCGNMSSIQYKVRTVIRSTTSNYETEIECLVTKKITADLPIEGFDTTSLMIPNNLTLADPSFNVPNRIDVLIGADVYMSILESNRVPLHNGSPVMQETLFGWVIGGRVEAKKPLVSAFVSNENLDLLPRSFWDTESCGIETGFTTEEDQAEQHFVETHRRQEDGRYMVELPFKKGCPDLGDSKQMALKRLQALDRRLMRNWNLATDYADFINEYISLGHMVELGPLDQYVAVPGQDYFLPHHAVEKPDSSTTKCRVVFDGSAVSSNGKSLNENLLVGPVIQPKLNEIALRFRVPKIAFTTDIGKMYRQVQVSPNHQQFQQILWTPKMTTEPIVYRLTTVTYGLASAPFQAVRAVKQLCIDEAARFPEAARVVVEDSYIDDILTGADTLEQAVRLKDEIIGLFDSGKFELHKWCSNSSEFLQTLPQDKIEKKLMVGEKQSVKALGIVWKPDEDVFMLNVDPVILGKAETTKREILSSISRFFDPIGLAGPITIVVKLIMQSLWKKEKGWDEEADQEDIDKWVAFKSQLASLQQIKVSRCILPFSSATIQIHGFCDASNLAYGACVYVRSTNENGQVNMSLVCSRSRVAPIKKASKSKRSEPDLTIPRLELCGALLLAQLVTDTLNALNIRTDKTVLWCDSTIALAWIARRPEQLKQFVANRVTKIQALTSTMEWRHVGTNDNPADIISRGLMPNELQNAKLWWNGPEFLQAEEPTWPTGYQEPEEVQETVSVCAEQPAETFPIFENISSYRRMVRVMVWVQRFISILKKEVDVPKTSFMSLNEKTSAVQQLVKLVQGEAYPDLVRQLQQGKMIDTKHKLISLSPFIDDQGVLRVGGRLRNKTCNFDMKHQYILPPYHKFTEAIIREYHRENMHSGNQLTLSMIREKFWIERGKSAARRYSMPLRCFRQKPKPLQQYMGELPTDRVELVYPFYNTGVDFCGPVYLKPAIRSTTRVKSYICVFVCQATKAIHLELVGSLTSVAFIGALQRFVSRRGKCAKLISDNATNFVGANNDLKELHELFNSQPFLRKLQDFTEEKAIQWIYIPPRAPSFGGLWEAGVRSLKHHLCRTLGEAILTFEEMTTVLTRIEATLNSRPLCALSDDPTDYNALTPGHFLIFRPLNAVAEPDLTSANMHSLSRWDKIKQYVQHFWRRWNVDYIHQLQQRSKWHTKVSVEVGQLVIVREDNVPPQQWLLGRIEELFPGKDDIVRVVTVRTARGVYKRSVSRLSLLPIKDNDIEASNHIG</sequence>
<dbReference type="PANTHER" id="PTHR47331">
    <property type="entry name" value="PHD-TYPE DOMAIN-CONTAINING PROTEIN"/>
    <property type="match status" value="1"/>
</dbReference>
<protein>
    <recommendedName>
        <fullName evidence="2">Integrase catalytic domain-containing protein</fullName>
    </recommendedName>
</protein>
<reference evidence="3" key="2">
    <citation type="submission" date="2025-05" db="UniProtKB">
        <authorList>
            <consortium name="EnsemblMetazoa"/>
        </authorList>
    </citation>
    <scope>IDENTIFICATION</scope>
    <source>
        <strain evidence="3">Foshan</strain>
    </source>
</reference>
<feature type="domain" description="Integrase catalytic" evidence="2">
    <location>
        <begin position="1437"/>
        <end position="1630"/>
    </location>
</feature>
<proteinExistence type="predicted"/>
<dbReference type="GeneID" id="109403151"/>
<dbReference type="Proteomes" id="UP000069940">
    <property type="component" value="Unassembled WGS sequence"/>
</dbReference>
<evidence type="ECO:0000256" key="1">
    <source>
        <dbReference type="SAM" id="MobiDB-lite"/>
    </source>
</evidence>
<dbReference type="SUPFAM" id="SSF53098">
    <property type="entry name" value="Ribonuclease H-like"/>
    <property type="match status" value="1"/>
</dbReference>
<dbReference type="Gene3D" id="3.10.10.10">
    <property type="entry name" value="HIV Type 1 Reverse Transcriptase, subunit A, domain 1"/>
    <property type="match status" value="1"/>
</dbReference>
<dbReference type="InterPro" id="IPR043502">
    <property type="entry name" value="DNA/RNA_pol_sf"/>
</dbReference>
<dbReference type="InterPro" id="IPR036397">
    <property type="entry name" value="RNaseH_sf"/>
</dbReference>
<dbReference type="Pfam" id="PF05380">
    <property type="entry name" value="Peptidase_A17"/>
    <property type="match status" value="1"/>
</dbReference>
<dbReference type="Gene3D" id="3.30.70.270">
    <property type="match status" value="1"/>
</dbReference>
<dbReference type="Gene3D" id="2.40.70.10">
    <property type="entry name" value="Acid Proteases"/>
    <property type="match status" value="1"/>
</dbReference>
<dbReference type="SUPFAM" id="SSF56672">
    <property type="entry name" value="DNA/RNA polymerases"/>
    <property type="match status" value="1"/>
</dbReference>
<dbReference type="InterPro" id="IPR008042">
    <property type="entry name" value="Retrotrans_Pao"/>
</dbReference>
<dbReference type="EnsemblMetazoa" id="AALFPA23_024256.R36186">
    <property type="protein sequence ID" value="AALFPA23_024256.P36186"/>
    <property type="gene ID" value="AALFPA23_024256"/>
</dbReference>
<dbReference type="PANTHER" id="PTHR47331:SF1">
    <property type="entry name" value="GAG-LIKE PROTEIN"/>
    <property type="match status" value="1"/>
</dbReference>
<evidence type="ECO:0000313" key="4">
    <source>
        <dbReference type="Proteomes" id="UP000069940"/>
    </source>
</evidence>
<dbReference type="CDD" id="cd00303">
    <property type="entry name" value="retropepsin_like"/>
    <property type="match status" value="1"/>
</dbReference>
<dbReference type="CDD" id="cd01644">
    <property type="entry name" value="RT_pepA17"/>
    <property type="match status" value="1"/>
</dbReference>
<keyword evidence="4" id="KW-1185">Reference proteome</keyword>
<dbReference type="PROSITE" id="PS50994">
    <property type="entry name" value="INTEGRASE"/>
    <property type="match status" value="1"/>
</dbReference>
<accession>A0ABM2A457</accession>
<dbReference type="Gene3D" id="3.30.420.10">
    <property type="entry name" value="Ribonuclease H-like superfamily/Ribonuclease H"/>
    <property type="match status" value="1"/>
</dbReference>
<dbReference type="InterPro" id="IPR043128">
    <property type="entry name" value="Rev_trsase/Diguanyl_cyclase"/>
</dbReference>
<dbReference type="RefSeq" id="XP_062711143.1">
    <property type="nucleotide sequence ID" value="XM_062855159.1"/>
</dbReference>
<dbReference type="InterPro" id="IPR021109">
    <property type="entry name" value="Peptidase_aspartic_dom_sf"/>
</dbReference>
<dbReference type="InterPro" id="IPR005312">
    <property type="entry name" value="DUF1759"/>
</dbReference>
<organism evidence="3 4">
    <name type="scientific">Aedes albopictus</name>
    <name type="common">Asian tiger mosquito</name>
    <name type="synonym">Stegomyia albopicta</name>
    <dbReference type="NCBI Taxonomy" id="7160"/>
    <lineage>
        <taxon>Eukaryota</taxon>
        <taxon>Metazoa</taxon>
        <taxon>Ecdysozoa</taxon>
        <taxon>Arthropoda</taxon>
        <taxon>Hexapoda</taxon>
        <taxon>Insecta</taxon>
        <taxon>Pterygota</taxon>
        <taxon>Neoptera</taxon>
        <taxon>Endopterygota</taxon>
        <taxon>Diptera</taxon>
        <taxon>Nematocera</taxon>
        <taxon>Culicoidea</taxon>
        <taxon>Culicidae</taxon>
        <taxon>Culicinae</taxon>
        <taxon>Aedini</taxon>
        <taxon>Aedes</taxon>
        <taxon>Stegomyia</taxon>
    </lineage>
</organism>
<reference evidence="4" key="1">
    <citation type="journal article" date="2015" name="Proc. Natl. Acad. Sci. U.S.A.">
        <title>Genome sequence of the Asian Tiger mosquito, Aedes albopictus, reveals insights into its biology, genetics, and evolution.</title>
        <authorList>
            <person name="Chen X.G."/>
            <person name="Jiang X."/>
            <person name="Gu J."/>
            <person name="Xu M."/>
            <person name="Wu Y."/>
            <person name="Deng Y."/>
            <person name="Zhang C."/>
            <person name="Bonizzoni M."/>
            <person name="Dermauw W."/>
            <person name="Vontas J."/>
            <person name="Armbruster P."/>
            <person name="Huang X."/>
            <person name="Yang Y."/>
            <person name="Zhang H."/>
            <person name="He W."/>
            <person name="Peng H."/>
            <person name="Liu Y."/>
            <person name="Wu K."/>
            <person name="Chen J."/>
            <person name="Lirakis M."/>
            <person name="Topalis P."/>
            <person name="Van Leeuwen T."/>
            <person name="Hall A.B."/>
            <person name="Jiang X."/>
            <person name="Thorpe C."/>
            <person name="Mueller R.L."/>
            <person name="Sun C."/>
            <person name="Waterhouse R.M."/>
            <person name="Yan G."/>
            <person name="Tu Z.J."/>
            <person name="Fang X."/>
            <person name="James A.A."/>
        </authorList>
    </citation>
    <scope>NUCLEOTIDE SEQUENCE [LARGE SCALE GENOMIC DNA]</scope>
    <source>
        <strain evidence="4">Foshan</strain>
    </source>
</reference>
<name>A0ABM2A457_AEDAL</name>
<dbReference type="Pfam" id="PF18701">
    <property type="entry name" value="DUF5641"/>
    <property type="match status" value="1"/>
</dbReference>
<dbReference type="InterPro" id="IPR012337">
    <property type="entry name" value="RNaseH-like_sf"/>
</dbReference>
<evidence type="ECO:0000259" key="2">
    <source>
        <dbReference type="PROSITE" id="PS50994"/>
    </source>
</evidence>
<dbReference type="Pfam" id="PF03564">
    <property type="entry name" value="DUF1759"/>
    <property type="match status" value="1"/>
</dbReference>
<dbReference type="InterPro" id="IPR040676">
    <property type="entry name" value="DUF5641"/>
</dbReference>
<feature type="region of interest" description="Disordered" evidence="1">
    <location>
        <begin position="415"/>
        <end position="439"/>
    </location>
</feature>
<evidence type="ECO:0000313" key="3">
    <source>
        <dbReference type="EnsemblMetazoa" id="AALFPA23_024256.P36186"/>
    </source>
</evidence>
<feature type="region of interest" description="Disordered" evidence="1">
    <location>
        <begin position="306"/>
        <end position="331"/>
    </location>
</feature>